<keyword evidence="2" id="KW-1185">Reference proteome</keyword>
<proteinExistence type="predicted"/>
<sequence length="603" mass="68325">MVNPVIISGAESLAEFRFNNSAQAMLEMLTRHHYVLNDWMVGVGKSYQLDKLTTLALESKTYDCVIVSAPTRRILEERKPLQSPPADVKVVNIQPRPSKLCGETRDLSWKGYECRNLGLLGKKHICALCPNKDKCFWPDQYGKNLNGAKIVYAAQSHFVRNPYFIQHIVTMAKANNALVIFDEANVSINHYSRCISPISIEQTLEAVQESHLSDYVKGTLTHYLECLRQASTEELRDISAWRCPAIFPDQITQITSIGDRIFGDRFINILYDIQSFGVSEVESREKLADGSIHFPAPPVNAGYDTVLYSGTTYPDILKLKLGMDFYSPYSHIEFRGESTIWHNIASSIGTATNFKKNSPQILDTFAQLTLQRVREGKRVLLVSKQKHVDHCVSLFNQFLAEEGVQDIRVVPASAYAECDDMTLVPMIHYGVIGINQFEEFDCCYCLNSYYVTQDILNNAIQDLRAEDERIDVAIATTDNPRRRYGVITDQKYRYSDVAKVVNPMLQTLEMGVVIQAIGRVRPFTKSREIITFQNNDAPKSGYDHEYTNLDQLRKHFCLKSKQARTSASLSEQINQMIADGIKQQEIASTLGISTRTVRRHKTG</sequence>
<dbReference type="EMBL" id="FLQZ01000132">
    <property type="protein sequence ID" value="SBT15484.1"/>
    <property type="molecule type" value="Genomic_DNA"/>
</dbReference>
<dbReference type="Gene3D" id="1.10.10.10">
    <property type="entry name" value="Winged helix-like DNA-binding domain superfamily/Winged helix DNA-binding domain"/>
    <property type="match status" value="1"/>
</dbReference>
<dbReference type="GO" id="GO:0003677">
    <property type="term" value="F:DNA binding"/>
    <property type="evidence" value="ECO:0007669"/>
    <property type="project" value="InterPro"/>
</dbReference>
<evidence type="ECO:0000313" key="2">
    <source>
        <dbReference type="Proteomes" id="UP000092819"/>
    </source>
</evidence>
<organism evidence="1 2">
    <name type="scientific">Vibrio celticus</name>
    <dbReference type="NCBI Taxonomy" id="446372"/>
    <lineage>
        <taxon>Bacteria</taxon>
        <taxon>Pseudomonadati</taxon>
        <taxon>Pseudomonadota</taxon>
        <taxon>Gammaproteobacteria</taxon>
        <taxon>Vibrionales</taxon>
        <taxon>Vibrionaceae</taxon>
        <taxon>Vibrio</taxon>
    </lineage>
</organism>
<dbReference type="GO" id="GO:0006355">
    <property type="term" value="P:regulation of DNA-templated transcription"/>
    <property type="evidence" value="ECO:0007669"/>
    <property type="project" value="InterPro"/>
</dbReference>
<reference evidence="2" key="1">
    <citation type="submission" date="2016-06" db="EMBL/GenBank/DDBJ databases">
        <authorList>
            <person name="Rodrigo-Torres L."/>
            <person name="Arahal D.R."/>
        </authorList>
    </citation>
    <scope>NUCLEOTIDE SEQUENCE [LARGE SCALE GENOMIC DNA]</scope>
    <source>
        <strain evidence="2">CECT 7224</strain>
    </source>
</reference>
<protein>
    <submittedName>
        <fullName evidence="1">Uncharacterized protein</fullName>
    </submittedName>
</protein>
<accession>A0A1C3JK22</accession>
<dbReference type="Proteomes" id="UP000092819">
    <property type="component" value="Unassembled WGS sequence"/>
</dbReference>
<dbReference type="AlphaFoldDB" id="A0A1C3JK22"/>
<dbReference type="InterPro" id="IPR036388">
    <property type="entry name" value="WH-like_DNA-bd_sf"/>
</dbReference>
<evidence type="ECO:0000313" key="1">
    <source>
        <dbReference type="EMBL" id="SBT15484.1"/>
    </source>
</evidence>
<name>A0A1C3JK22_9VIBR</name>
<dbReference type="InterPro" id="IPR016032">
    <property type="entry name" value="Sig_transdc_resp-reg_C-effctor"/>
</dbReference>
<gene>
    <name evidence="1" type="ORF">VCE7224_04273</name>
</gene>
<dbReference type="SUPFAM" id="SSF46894">
    <property type="entry name" value="C-terminal effector domain of the bipartite response regulators"/>
    <property type="match status" value="1"/>
</dbReference>